<evidence type="ECO:0000256" key="2">
    <source>
        <dbReference type="ARBA" id="ARBA00022630"/>
    </source>
</evidence>
<dbReference type="InterPro" id="IPR006094">
    <property type="entry name" value="Oxid_FAD_bind_N"/>
</dbReference>
<dbReference type="Proteomes" id="UP000053317">
    <property type="component" value="Unassembled WGS sequence"/>
</dbReference>
<reference evidence="6 7" key="1">
    <citation type="submission" date="2015-05" db="EMBL/GenBank/DDBJ databases">
        <title>Distinctive expansion of gene families associated with plant cell wall degradation and secondary metabolism in the genomes of grapevine trunk pathogens.</title>
        <authorList>
            <person name="Lawrence D.P."/>
            <person name="Travadon R."/>
            <person name="Rolshausen P.E."/>
            <person name="Baumgartner K."/>
        </authorList>
    </citation>
    <scope>NUCLEOTIDE SEQUENCE [LARGE SCALE GENOMIC DNA]</scope>
    <source>
        <strain evidence="6">UCRPC4</strain>
    </source>
</reference>
<dbReference type="InterPro" id="IPR050416">
    <property type="entry name" value="FAD-linked_Oxidoreductase"/>
</dbReference>
<dbReference type="GO" id="GO:0071949">
    <property type="term" value="F:FAD binding"/>
    <property type="evidence" value="ECO:0007669"/>
    <property type="project" value="InterPro"/>
</dbReference>
<keyword evidence="3" id="KW-0274">FAD</keyword>
<evidence type="ECO:0000313" key="6">
    <source>
        <dbReference type="EMBL" id="KKY29139.1"/>
    </source>
</evidence>
<name>A0A0G2F4F8_PHACM</name>
<dbReference type="InterPro" id="IPR016169">
    <property type="entry name" value="FAD-bd_PCMH_sub2"/>
</dbReference>
<accession>A0A0G2F4F8</accession>
<sequence>MPIPNAANINSTGVLIAASGLTSIQLSTSRESVTIGPGNRWGDIYEYLEPYDLIVVGGRLGVVGVPGFMLGGGISFFGNQYGWASSNVISYECVLASGQIINATSSNEYSDLFWALRGGGNSFCLVTAFELKTYEKSSLYLGDTSYGTDISEEFLDHVYHFAHNGSQDNKAAVIPLVNWYSYAPTSLSFSAMRFYDGNDSTPAAFTNFTAPVMTPTSDTFHRRSMYDWVSEFDIEFALAEGLRQRFYVLSLPADRLAMGIIHDTYFETIKNLSNSTGFVIAGVAYMPISESYIRSGIELAGQDPMGVDPSKAPYIWVEQSLTWTSTADDAAVIAFIKRVNNLIKIKLDAINFDSSPYLYLNDANSDQKVFEGYPDCNVQKLKQIRAKYDSQNIFTDLMPGGWKVEHTVSGLDTTVGCAE</sequence>
<dbReference type="InterPro" id="IPR016166">
    <property type="entry name" value="FAD-bd_PCMH"/>
</dbReference>
<evidence type="ECO:0000313" key="7">
    <source>
        <dbReference type="Proteomes" id="UP000053317"/>
    </source>
</evidence>
<reference evidence="6 7" key="2">
    <citation type="submission" date="2015-05" db="EMBL/GenBank/DDBJ databases">
        <authorList>
            <person name="Morales-Cruz A."/>
            <person name="Amrine K.C."/>
            <person name="Cantu D."/>
        </authorList>
    </citation>
    <scope>NUCLEOTIDE SEQUENCE [LARGE SCALE GENOMIC DNA]</scope>
    <source>
        <strain evidence="6">UCRPC4</strain>
    </source>
</reference>
<evidence type="ECO:0000259" key="5">
    <source>
        <dbReference type="PROSITE" id="PS51387"/>
    </source>
</evidence>
<dbReference type="OrthoDB" id="2151789at2759"/>
<dbReference type="EMBL" id="LCWF01000005">
    <property type="protein sequence ID" value="KKY29139.1"/>
    <property type="molecule type" value="Genomic_DNA"/>
</dbReference>
<proteinExistence type="inferred from homology"/>
<keyword evidence="4" id="KW-0560">Oxidoreductase</keyword>
<dbReference type="InterPro" id="IPR036318">
    <property type="entry name" value="FAD-bd_PCMH-like_sf"/>
</dbReference>
<gene>
    <name evidence="6" type="ORF">UCRPC4_g00171</name>
</gene>
<dbReference type="PANTHER" id="PTHR42973">
    <property type="entry name" value="BINDING OXIDOREDUCTASE, PUTATIVE (AFU_ORTHOLOGUE AFUA_1G17690)-RELATED"/>
    <property type="match status" value="1"/>
</dbReference>
<evidence type="ECO:0000256" key="4">
    <source>
        <dbReference type="ARBA" id="ARBA00023002"/>
    </source>
</evidence>
<protein>
    <submittedName>
        <fullName evidence="6">Putative fad binding domain-containing protein</fullName>
    </submittedName>
</protein>
<dbReference type="PROSITE" id="PS51387">
    <property type="entry name" value="FAD_PCMH"/>
    <property type="match status" value="1"/>
</dbReference>
<evidence type="ECO:0000256" key="3">
    <source>
        <dbReference type="ARBA" id="ARBA00022827"/>
    </source>
</evidence>
<comment type="similarity">
    <text evidence="1">Belongs to the oxygen-dependent FAD-linked oxidoreductase family.</text>
</comment>
<dbReference type="PANTHER" id="PTHR42973:SF54">
    <property type="entry name" value="FAD-BINDING PCMH-TYPE DOMAIN-CONTAINING PROTEIN"/>
    <property type="match status" value="1"/>
</dbReference>
<dbReference type="Gene3D" id="3.30.465.10">
    <property type="match status" value="1"/>
</dbReference>
<keyword evidence="2" id="KW-0285">Flavoprotein</keyword>
<comment type="caution">
    <text evidence="6">The sequence shown here is derived from an EMBL/GenBank/DDBJ whole genome shotgun (WGS) entry which is preliminary data.</text>
</comment>
<dbReference type="SUPFAM" id="SSF56176">
    <property type="entry name" value="FAD-binding/transporter-associated domain-like"/>
    <property type="match status" value="1"/>
</dbReference>
<organism evidence="6 7">
    <name type="scientific">Phaeomoniella chlamydospora</name>
    <name type="common">Phaeoacremonium chlamydosporum</name>
    <dbReference type="NCBI Taxonomy" id="158046"/>
    <lineage>
        <taxon>Eukaryota</taxon>
        <taxon>Fungi</taxon>
        <taxon>Dikarya</taxon>
        <taxon>Ascomycota</taxon>
        <taxon>Pezizomycotina</taxon>
        <taxon>Eurotiomycetes</taxon>
        <taxon>Chaetothyriomycetidae</taxon>
        <taxon>Phaeomoniellales</taxon>
        <taxon>Phaeomoniellaceae</taxon>
        <taxon>Phaeomoniella</taxon>
    </lineage>
</organism>
<dbReference type="GO" id="GO:0016491">
    <property type="term" value="F:oxidoreductase activity"/>
    <property type="evidence" value="ECO:0007669"/>
    <property type="project" value="UniProtKB-KW"/>
</dbReference>
<dbReference type="AlphaFoldDB" id="A0A0G2F4F8"/>
<feature type="domain" description="FAD-binding PCMH-type" evidence="5">
    <location>
        <begin position="1"/>
        <end position="136"/>
    </location>
</feature>
<dbReference type="Gene3D" id="3.40.462.20">
    <property type="match status" value="1"/>
</dbReference>
<keyword evidence="7" id="KW-1185">Reference proteome</keyword>
<dbReference type="Pfam" id="PF01565">
    <property type="entry name" value="FAD_binding_4"/>
    <property type="match status" value="1"/>
</dbReference>
<evidence type="ECO:0000256" key="1">
    <source>
        <dbReference type="ARBA" id="ARBA00005466"/>
    </source>
</evidence>